<dbReference type="AlphaFoldDB" id="A0A9D4JGQ0"/>
<dbReference type="PANTHER" id="PTHR48041:SF139">
    <property type="entry name" value="PROTEIN SCARLET"/>
    <property type="match status" value="1"/>
</dbReference>
<dbReference type="GO" id="GO:0016887">
    <property type="term" value="F:ATP hydrolysis activity"/>
    <property type="evidence" value="ECO:0007669"/>
    <property type="project" value="InterPro"/>
</dbReference>
<name>A0A9D4JGQ0_DREPO</name>
<evidence type="ECO:0000256" key="3">
    <source>
        <dbReference type="ARBA" id="ARBA00022692"/>
    </source>
</evidence>
<evidence type="ECO:0000256" key="1">
    <source>
        <dbReference type="ARBA" id="ARBA00004141"/>
    </source>
</evidence>
<dbReference type="GO" id="GO:0005524">
    <property type="term" value="F:ATP binding"/>
    <property type="evidence" value="ECO:0007669"/>
    <property type="project" value="InterPro"/>
</dbReference>
<dbReference type="GO" id="GO:0042626">
    <property type="term" value="F:ATPase-coupled transmembrane transporter activity"/>
    <property type="evidence" value="ECO:0007669"/>
    <property type="project" value="TreeGrafter"/>
</dbReference>
<evidence type="ECO:0000256" key="5">
    <source>
        <dbReference type="ARBA" id="ARBA00023136"/>
    </source>
</evidence>
<dbReference type="InterPro" id="IPR050352">
    <property type="entry name" value="ABCG_transporters"/>
</dbReference>
<evidence type="ECO:0000313" key="8">
    <source>
        <dbReference type="Proteomes" id="UP000828390"/>
    </source>
</evidence>
<dbReference type="InterPro" id="IPR027417">
    <property type="entry name" value="P-loop_NTPase"/>
</dbReference>
<dbReference type="Proteomes" id="UP000828390">
    <property type="component" value="Unassembled WGS sequence"/>
</dbReference>
<evidence type="ECO:0000259" key="6">
    <source>
        <dbReference type="Pfam" id="PF13304"/>
    </source>
</evidence>
<comment type="caution">
    <text evidence="7">The sequence shown here is derived from an EMBL/GenBank/DDBJ whole genome shotgun (WGS) entry which is preliminary data.</text>
</comment>
<reference evidence="7" key="1">
    <citation type="journal article" date="2019" name="bioRxiv">
        <title>The Genome of the Zebra Mussel, Dreissena polymorpha: A Resource for Invasive Species Research.</title>
        <authorList>
            <person name="McCartney M.A."/>
            <person name="Auch B."/>
            <person name="Kono T."/>
            <person name="Mallez S."/>
            <person name="Zhang Y."/>
            <person name="Obille A."/>
            <person name="Becker A."/>
            <person name="Abrahante J.E."/>
            <person name="Garbe J."/>
            <person name="Badalamenti J.P."/>
            <person name="Herman A."/>
            <person name="Mangelson H."/>
            <person name="Liachko I."/>
            <person name="Sullivan S."/>
            <person name="Sone E.D."/>
            <person name="Koren S."/>
            <person name="Silverstein K.A.T."/>
            <person name="Beckman K.B."/>
            <person name="Gohl D.M."/>
        </authorList>
    </citation>
    <scope>NUCLEOTIDE SEQUENCE</scope>
    <source>
        <strain evidence="7">Duluth1</strain>
        <tissue evidence="7">Whole animal</tissue>
    </source>
</reference>
<dbReference type="EMBL" id="JAIWYP010000006">
    <property type="protein sequence ID" value="KAH3812046.1"/>
    <property type="molecule type" value="Genomic_DNA"/>
</dbReference>
<proteinExistence type="predicted"/>
<sequence length="78" mass="9055">MLMSRNFESYQIELRYSLLYMQFLTNPPLLFCDEPTSGLDSFMAENIVQTLQQTARRGKTVICTIHQPSSEVFALFDQ</sequence>
<dbReference type="PANTHER" id="PTHR48041">
    <property type="entry name" value="ABC TRANSPORTER G FAMILY MEMBER 28"/>
    <property type="match status" value="1"/>
</dbReference>
<reference evidence="7" key="2">
    <citation type="submission" date="2020-11" db="EMBL/GenBank/DDBJ databases">
        <authorList>
            <person name="McCartney M.A."/>
            <person name="Auch B."/>
            <person name="Kono T."/>
            <person name="Mallez S."/>
            <person name="Becker A."/>
            <person name="Gohl D.M."/>
            <person name="Silverstein K.A.T."/>
            <person name="Koren S."/>
            <person name="Bechman K.B."/>
            <person name="Herman A."/>
            <person name="Abrahante J.E."/>
            <person name="Garbe J."/>
        </authorList>
    </citation>
    <scope>NUCLEOTIDE SEQUENCE</scope>
    <source>
        <strain evidence="7">Duluth1</strain>
        <tissue evidence="7">Whole animal</tissue>
    </source>
</reference>
<dbReference type="Gene3D" id="3.40.50.300">
    <property type="entry name" value="P-loop containing nucleotide triphosphate hydrolases"/>
    <property type="match status" value="1"/>
</dbReference>
<feature type="domain" description="ATPase AAA-type core" evidence="6">
    <location>
        <begin position="14"/>
        <end position="68"/>
    </location>
</feature>
<evidence type="ECO:0000313" key="7">
    <source>
        <dbReference type="EMBL" id="KAH3812046.1"/>
    </source>
</evidence>
<keyword evidence="5" id="KW-0472">Membrane</keyword>
<evidence type="ECO:0000256" key="4">
    <source>
        <dbReference type="ARBA" id="ARBA00022989"/>
    </source>
</evidence>
<keyword evidence="3" id="KW-0812">Transmembrane</keyword>
<dbReference type="Pfam" id="PF13304">
    <property type="entry name" value="AAA_21"/>
    <property type="match status" value="1"/>
</dbReference>
<evidence type="ECO:0000256" key="2">
    <source>
        <dbReference type="ARBA" id="ARBA00022448"/>
    </source>
</evidence>
<accession>A0A9D4JGQ0</accession>
<dbReference type="InterPro" id="IPR003959">
    <property type="entry name" value="ATPase_AAA_core"/>
</dbReference>
<dbReference type="SUPFAM" id="SSF52540">
    <property type="entry name" value="P-loop containing nucleoside triphosphate hydrolases"/>
    <property type="match status" value="1"/>
</dbReference>
<keyword evidence="8" id="KW-1185">Reference proteome</keyword>
<protein>
    <recommendedName>
        <fullName evidence="6">ATPase AAA-type core domain-containing protein</fullName>
    </recommendedName>
</protein>
<keyword evidence="2" id="KW-0813">Transport</keyword>
<comment type="subcellular location">
    <subcellularLocation>
        <location evidence="1">Membrane</location>
        <topology evidence="1">Multi-pass membrane protein</topology>
    </subcellularLocation>
</comment>
<keyword evidence="4" id="KW-1133">Transmembrane helix</keyword>
<gene>
    <name evidence="7" type="ORF">DPMN_140467</name>
</gene>
<organism evidence="7 8">
    <name type="scientific">Dreissena polymorpha</name>
    <name type="common">Zebra mussel</name>
    <name type="synonym">Mytilus polymorpha</name>
    <dbReference type="NCBI Taxonomy" id="45954"/>
    <lineage>
        <taxon>Eukaryota</taxon>
        <taxon>Metazoa</taxon>
        <taxon>Spiralia</taxon>
        <taxon>Lophotrochozoa</taxon>
        <taxon>Mollusca</taxon>
        <taxon>Bivalvia</taxon>
        <taxon>Autobranchia</taxon>
        <taxon>Heteroconchia</taxon>
        <taxon>Euheterodonta</taxon>
        <taxon>Imparidentia</taxon>
        <taxon>Neoheterodontei</taxon>
        <taxon>Myida</taxon>
        <taxon>Dreissenoidea</taxon>
        <taxon>Dreissenidae</taxon>
        <taxon>Dreissena</taxon>
    </lineage>
</organism>
<dbReference type="GO" id="GO:0005886">
    <property type="term" value="C:plasma membrane"/>
    <property type="evidence" value="ECO:0007669"/>
    <property type="project" value="TreeGrafter"/>
</dbReference>